<reference evidence="1" key="1">
    <citation type="submission" date="2021-06" db="EMBL/GenBank/DDBJ databases">
        <authorList>
            <person name="Hodson N. C."/>
            <person name="Mongue J. A."/>
            <person name="Jaron S. K."/>
        </authorList>
    </citation>
    <scope>NUCLEOTIDE SEQUENCE</scope>
</reference>
<comment type="caution">
    <text evidence="1">The sequence shown here is derived from an EMBL/GenBank/DDBJ whole genome shotgun (WGS) entry which is preliminary data.</text>
</comment>
<gene>
    <name evidence="1" type="ORF">AFUS01_LOCUS11108</name>
</gene>
<protein>
    <submittedName>
        <fullName evidence="1">Uncharacterized protein</fullName>
    </submittedName>
</protein>
<sequence>TALDGIHILEPNSNEITVFVTNSHIQDGHPFEEPANEIANEKPRQSNRVKRRKLFFDEESDIMDVKDILKKHDCSFKLKYGQEIIEHCASMKPLTTKLRRHLVRSLCEHLIQSCHTNHPSTDLRGQLAESIVGQLYPTLSGKERAEMKNAFYSPSTTIVDSNTGKKKSLSPTGYIQSYFKNLWSSIREHSDDPHGASNPDALLEDRFEISTRKTFHVCLNIRLSNWCNKCLGC</sequence>
<organism evidence="1 2">
    <name type="scientific">Allacma fusca</name>
    <dbReference type="NCBI Taxonomy" id="39272"/>
    <lineage>
        <taxon>Eukaryota</taxon>
        <taxon>Metazoa</taxon>
        <taxon>Ecdysozoa</taxon>
        <taxon>Arthropoda</taxon>
        <taxon>Hexapoda</taxon>
        <taxon>Collembola</taxon>
        <taxon>Symphypleona</taxon>
        <taxon>Sminthuridae</taxon>
        <taxon>Allacma</taxon>
    </lineage>
</organism>
<dbReference type="Proteomes" id="UP000708208">
    <property type="component" value="Unassembled WGS sequence"/>
</dbReference>
<keyword evidence="2" id="KW-1185">Reference proteome</keyword>
<feature type="non-terminal residue" evidence="1">
    <location>
        <position position="1"/>
    </location>
</feature>
<accession>A0A8J2NVI7</accession>
<evidence type="ECO:0000313" key="2">
    <source>
        <dbReference type="Proteomes" id="UP000708208"/>
    </source>
</evidence>
<dbReference type="EMBL" id="CAJVCH010084553">
    <property type="protein sequence ID" value="CAG7721923.1"/>
    <property type="molecule type" value="Genomic_DNA"/>
</dbReference>
<evidence type="ECO:0000313" key="1">
    <source>
        <dbReference type="EMBL" id="CAG7721923.1"/>
    </source>
</evidence>
<proteinExistence type="predicted"/>
<dbReference type="AlphaFoldDB" id="A0A8J2NVI7"/>
<name>A0A8J2NVI7_9HEXA</name>